<accession>A0AAN6F7Q4</accession>
<gene>
    <name evidence="4" type="ORF">LTR82_016465</name>
</gene>
<feature type="compositionally biased region" description="Gly residues" evidence="3">
    <location>
        <begin position="57"/>
        <end position="82"/>
    </location>
</feature>
<evidence type="ECO:0000256" key="2">
    <source>
        <dbReference type="ARBA" id="ARBA00008837"/>
    </source>
</evidence>
<dbReference type="InterPro" id="IPR027417">
    <property type="entry name" value="P-loop_NTPase"/>
</dbReference>
<comment type="similarity">
    <text evidence="2">Belongs to the ELP6 family.</text>
</comment>
<evidence type="ECO:0008006" key="6">
    <source>
        <dbReference type="Google" id="ProtNLM"/>
    </source>
</evidence>
<comment type="caution">
    <text evidence="4">The sequence shown here is derived from an EMBL/GenBank/DDBJ whole genome shotgun (WGS) entry which is preliminary data.</text>
</comment>
<evidence type="ECO:0000313" key="4">
    <source>
        <dbReference type="EMBL" id="KAK0306250.1"/>
    </source>
</evidence>
<dbReference type="PROSITE" id="PS51257">
    <property type="entry name" value="PROKAR_LIPOPROTEIN"/>
    <property type="match status" value="1"/>
</dbReference>
<organism evidence="4 5">
    <name type="scientific">Friedmanniomyces endolithicus</name>
    <dbReference type="NCBI Taxonomy" id="329885"/>
    <lineage>
        <taxon>Eukaryota</taxon>
        <taxon>Fungi</taxon>
        <taxon>Dikarya</taxon>
        <taxon>Ascomycota</taxon>
        <taxon>Pezizomycotina</taxon>
        <taxon>Dothideomycetes</taxon>
        <taxon>Dothideomycetidae</taxon>
        <taxon>Mycosphaerellales</taxon>
        <taxon>Teratosphaeriaceae</taxon>
        <taxon>Friedmanniomyces</taxon>
    </lineage>
</organism>
<feature type="region of interest" description="Disordered" evidence="3">
    <location>
        <begin position="312"/>
        <end position="349"/>
    </location>
</feature>
<dbReference type="InterPro" id="IPR018627">
    <property type="entry name" value="ELP6"/>
</dbReference>
<dbReference type="EMBL" id="JASUXU010000105">
    <property type="protein sequence ID" value="KAK0306250.1"/>
    <property type="molecule type" value="Genomic_DNA"/>
</dbReference>
<dbReference type="PANTHER" id="PTHR16184">
    <property type="entry name" value="ELONGATOR COMPLEX PROTEIN 6"/>
    <property type="match status" value="1"/>
</dbReference>
<dbReference type="PANTHER" id="PTHR16184:SF6">
    <property type="entry name" value="ELONGATOR COMPLEX PROTEIN 6"/>
    <property type="match status" value="1"/>
</dbReference>
<name>A0AAN6F7Q4_9PEZI</name>
<evidence type="ECO:0000256" key="1">
    <source>
        <dbReference type="ARBA" id="ARBA00005043"/>
    </source>
</evidence>
<sequence length="379" mass="39368">MTSTRSTIPPLLEPYLRLPPEASLILLTGTLGCSVSWLVSRFVGSLLQPKILRNGLGGGGTGGSRGGRHGSGGGGGGSGGHGVGREGGEEGGGDGGDVDGVGQGVDVVLVSWMRDLAFWKSEIRRGGGVDVTKLMKRDSDADEGNGSSGGGRFTFVDCFTSLSALPQDDEDALLSQLEERITAAITHQNSPTKKKKRKKIFLILDTPSLLPALSLTTASHSSTLLLRLRAHPQIHSTLITCPSDLPLLNAATTKFSAAAGEPRQRQVVEVESAAFIVQQAGVARWTIGVRELETGAAGDVSGVLRVTRGAGGYGDGGWSEEDEEGEGVDEVEGGGGRGGQQGRGGGVKGHWDEVKEMEVLYLVRRDGSAMVFARGANGL</sequence>
<dbReference type="AlphaFoldDB" id="A0AAN6F7Q4"/>
<feature type="compositionally biased region" description="Acidic residues" evidence="3">
    <location>
        <begin position="318"/>
        <end position="332"/>
    </location>
</feature>
<evidence type="ECO:0000256" key="3">
    <source>
        <dbReference type="SAM" id="MobiDB-lite"/>
    </source>
</evidence>
<feature type="compositionally biased region" description="Gly residues" evidence="3">
    <location>
        <begin position="333"/>
        <end position="348"/>
    </location>
</feature>
<dbReference type="Gene3D" id="3.40.50.300">
    <property type="entry name" value="P-loop containing nucleotide triphosphate hydrolases"/>
    <property type="match status" value="1"/>
</dbReference>
<evidence type="ECO:0000313" key="5">
    <source>
        <dbReference type="Proteomes" id="UP001168146"/>
    </source>
</evidence>
<dbReference type="Proteomes" id="UP001168146">
    <property type="component" value="Unassembled WGS sequence"/>
</dbReference>
<proteinExistence type="inferred from homology"/>
<dbReference type="GO" id="GO:0033588">
    <property type="term" value="C:elongator holoenzyme complex"/>
    <property type="evidence" value="ECO:0007669"/>
    <property type="project" value="InterPro"/>
</dbReference>
<comment type="pathway">
    <text evidence="1">tRNA modification; 5-methoxycarbonylmethyl-2-thiouridine-tRNA biosynthesis.</text>
</comment>
<reference evidence="4" key="1">
    <citation type="submission" date="2021-12" db="EMBL/GenBank/DDBJ databases">
        <title>Black yeast isolated from Biological Soil Crust.</title>
        <authorList>
            <person name="Kurbessoian T."/>
        </authorList>
    </citation>
    <scope>NUCLEOTIDE SEQUENCE</scope>
    <source>
        <strain evidence="4">CCFEE 5208</strain>
    </source>
</reference>
<dbReference type="GO" id="GO:0002098">
    <property type="term" value="P:tRNA wobble uridine modification"/>
    <property type="evidence" value="ECO:0007669"/>
    <property type="project" value="InterPro"/>
</dbReference>
<protein>
    <recommendedName>
        <fullName evidence="6">Elongator complex protein 6</fullName>
    </recommendedName>
</protein>
<feature type="region of interest" description="Disordered" evidence="3">
    <location>
        <begin position="57"/>
        <end position="99"/>
    </location>
</feature>